<dbReference type="EnsemblPlants" id="PGSC0003DMT400088214">
    <property type="protein sequence ID" value="PGSC0003DMT400088214"/>
    <property type="gene ID" value="PGSC0003DMG400037785"/>
</dbReference>
<keyword evidence="3" id="KW-1185">Reference proteome</keyword>
<evidence type="ECO:0000313" key="3">
    <source>
        <dbReference type="Proteomes" id="UP000011115"/>
    </source>
</evidence>
<evidence type="ECO:0000313" key="2">
    <source>
        <dbReference type="EnsemblPlants" id="PGSC0003DMT400088214"/>
    </source>
</evidence>
<dbReference type="AlphaFoldDB" id="M1DFH0"/>
<reference evidence="2" key="2">
    <citation type="submission" date="2015-06" db="UniProtKB">
        <authorList>
            <consortium name="EnsemblPlants"/>
        </authorList>
    </citation>
    <scope>IDENTIFICATION</scope>
    <source>
        <strain evidence="2">DM1-3 516 R44</strain>
    </source>
</reference>
<proteinExistence type="predicted"/>
<dbReference type="InParanoid" id="M1DFH0"/>
<protein>
    <recommendedName>
        <fullName evidence="4">Integrase core domain containing protein</fullName>
    </recommendedName>
</protein>
<name>M1DFH0_SOLTU</name>
<feature type="compositionally biased region" description="Basic and acidic residues" evidence="1">
    <location>
        <begin position="97"/>
        <end position="114"/>
    </location>
</feature>
<dbReference type="Gramene" id="PGSC0003DMT400088214">
    <property type="protein sequence ID" value="PGSC0003DMT400088214"/>
    <property type="gene ID" value="PGSC0003DMG400037785"/>
</dbReference>
<feature type="region of interest" description="Disordered" evidence="1">
    <location>
        <begin position="1"/>
        <end position="133"/>
    </location>
</feature>
<dbReference type="Proteomes" id="UP000011115">
    <property type="component" value="Unassembled WGS sequence"/>
</dbReference>
<dbReference type="HOGENOM" id="CLU_029307_5_1_1"/>
<reference evidence="3" key="1">
    <citation type="journal article" date="2011" name="Nature">
        <title>Genome sequence and analysis of the tuber crop potato.</title>
        <authorList>
            <consortium name="The Potato Genome Sequencing Consortium"/>
        </authorList>
    </citation>
    <scope>NUCLEOTIDE SEQUENCE [LARGE SCALE GENOMIC DNA]</scope>
    <source>
        <strain evidence="3">cv. DM1-3 516 R44</strain>
    </source>
</reference>
<evidence type="ECO:0008006" key="4">
    <source>
        <dbReference type="Google" id="ProtNLM"/>
    </source>
</evidence>
<evidence type="ECO:0000256" key="1">
    <source>
        <dbReference type="SAM" id="MobiDB-lite"/>
    </source>
</evidence>
<sequence length="145" mass="16208">MARPKVQRKNEPPKKRVRGIIIYEEASPPRSTRPKLSPTGGKGKDKGKGPMKPSLVDSSSDIICIYDTHLTTLESDSEENSESRSPASESEPEDDQTLQRRQVELRSKALHDPARLLVTPHPPPNPTQAIEQAPPVCRYMHLRLV</sequence>
<accession>M1DFH0</accession>
<dbReference type="PaxDb" id="4113-PGSC0003DMT400088214"/>
<organism evidence="2 3">
    <name type="scientific">Solanum tuberosum</name>
    <name type="common">Potato</name>
    <dbReference type="NCBI Taxonomy" id="4113"/>
    <lineage>
        <taxon>Eukaryota</taxon>
        <taxon>Viridiplantae</taxon>
        <taxon>Streptophyta</taxon>
        <taxon>Embryophyta</taxon>
        <taxon>Tracheophyta</taxon>
        <taxon>Spermatophyta</taxon>
        <taxon>Magnoliopsida</taxon>
        <taxon>eudicotyledons</taxon>
        <taxon>Gunneridae</taxon>
        <taxon>Pentapetalae</taxon>
        <taxon>asterids</taxon>
        <taxon>lamiids</taxon>
        <taxon>Solanales</taxon>
        <taxon>Solanaceae</taxon>
        <taxon>Solanoideae</taxon>
        <taxon>Solaneae</taxon>
        <taxon>Solanum</taxon>
    </lineage>
</organism>